<dbReference type="Gene3D" id="1.10.1660.10">
    <property type="match status" value="1"/>
</dbReference>
<protein>
    <submittedName>
        <fullName evidence="2">MerR family transcriptional regulator</fullName>
    </submittedName>
</protein>
<dbReference type="GO" id="GO:0003677">
    <property type="term" value="F:DNA binding"/>
    <property type="evidence" value="ECO:0007669"/>
    <property type="project" value="UniProtKB-KW"/>
</dbReference>
<dbReference type="Proteomes" id="UP000478463">
    <property type="component" value="Chromosome"/>
</dbReference>
<accession>A0A6L7ITS2</accession>
<dbReference type="RefSeq" id="WP_160942472.1">
    <property type="nucleotide sequence ID" value="NZ_CP063310.1"/>
</dbReference>
<dbReference type="KEGG" id="egd:GS424_009215"/>
<dbReference type="PROSITE" id="PS50937">
    <property type="entry name" value="HTH_MERR_2"/>
    <property type="match status" value="1"/>
</dbReference>
<dbReference type="InterPro" id="IPR000551">
    <property type="entry name" value="MerR-type_HTH_dom"/>
</dbReference>
<dbReference type="GO" id="GO:0003700">
    <property type="term" value="F:DNA-binding transcription factor activity"/>
    <property type="evidence" value="ECO:0007669"/>
    <property type="project" value="InterPro"/>
</dbReference>
<sequence length="150" mass="17349">MLYTIGDAAKKLGMSATTLRYYDKEGLLPYVNRSGGGMRMFTEDDFEWVRFIECLKRSGLTIKEIKRFVDWYLEGDGTIGQRRDLFHARKRALEEEMADLQRTLDFVSYKCWFYDVAAEAGTTDAPHAIKDEDLPPEIRDLKARSGANKY</sequence>
<keyword evidence="1" id="KW-0238">DNA-binding</keyword>
<dbReference type="InterPro" id="IPR009061">
    <property type="entry name" value="DNA-bd_dom_put_sf"/>
</dbReference>
<dbReference type="SMART" id="SM00422">
    <property type="entry name" value="HTH_MERR"/>
    <property type="match status" value="1"/>
</dbReference>
<dbReference type="PRINTS" id="PR00040">
    <property type="entry name" value="HTHMERR"/>
</dbReference>
<evidence type="ECO:0000313" key="3">
    <source>
        <dbReference type="Proteomes" id="UP000478463"/>
    </source>
</evidence>
<dbReference type="CDD" id="cd01109">
    <property type="entry name" value="HTH_YyaN"/>
    <property type="match status" value="1"/>
</dbReference>
<reference evidence="2 3" key="1">
    <citation type="submission" date="2020-10" db="EMBL/GenBank/DDBJ databases">
        <title>Eggerthella sp. nov., isolated from human feces.</title>
        <authorList>
            <person name="Yajun G."/>
        </authorList>
    </citation>
    <scope>NUCLEOTIDE SEQUENCE [LARGE SCALE GENOMIC DNA]</scope>
    <source>
        <strain evidence="2 3">HF-1101</strain>
    </source>
</reference>
<dbReference type="EMBL" id="CP063310">
    <property type="protein sequence ID" value="QOS66746.1"/>
    <property type="molecule type" value="Genomic_DNA"/>
</dbReference>
<name>A0A6L7ITS2_9ACTN</name>
<evidence type="ECO:0000313" key="2">
    <source>
        <dbReference type="EMBL" id="QOS66746.1"/>
    </source>
</evidence>
<proteinExistence type="predicted"/>
<organism evidence="2 3">
    <name type="scientific">Eggerthella guodeyinii</name>
    <dbReference type="NCBI Taxonomy" id="2690837"/>
    <lineage>
        <taxon>Bacteria</taxon>
        <taxon>Bacillati</taxon>
        <taxon>Actinomycetota</taxon>
        <taxon>Coriobacteriia</taxon>
        <taxon>Eggerthellales</taxon>
        <taxon>Eggerthellaceae</taxon>
        <taxon>Eggerthella</taxon>
    </lineage>
</organism>
<dbReference type="InterPro" id="IPR047057">
    <property type="entry name" value="MerR_fam"/>
</dbReference>
<gene>
    <name evidence="2" type="ORF">GS424_009215</name>
</gene>
<dbReference type="SUPFAM" id="SSF46955">
    <property type="entry name" value="Putative DNA-binding domain"/>
    <property type="match status" value="1"/>
</dbReference>
<dbReference type="PANTHER" id="PTHR30204">
    <property type="entry name" value="REDOX-CYCLING DRUG-SENSING TRANSCRIPTIONAL ACTIVATOR SOXR"/>
    <property type="match status" value="1"/>
</dbReference>
<evidence type="ECO:0000256" key="1">
    <source>
        <dbReference type="ARBA" id="ARBA00023125"/>
    </source>
</evidence>
<dbReference type="Pfam" id="PF13411">
    <property type="entry name" value="MerR_1"/>
    <property type="match status" value="1"/>
</dbReference>
<dbReference type="PANTHER" id="PTHR30204:SF83">
    <property type="entry name" value="TRANSCRIPTIONAL REGULATOR, MERR FAMILY"/>
    <property type="match status" value="1"/>
</dbReference>
<dbReference type="AlphaFoldDB" id="A0A6L7ITS2"/>